<feature type="transmembrane region" description="Helical" evidence="1">
    <location>
        <begin position="123"/>
        <end position="142"/>
    </location>
</feature>
<dbReference type="EMBL" id="MIQE01000020">
    <property type="protein sequence ID" value="OFA10306.1"/>
    <property type="molecule type" value="Genomic_DNA"/>
</dbReference>
<evidence type="ECO:0000313" key="3">
    <source>
        <dbReference type="Proteomes" id="UP000177010"/>
    </source>
</evidence>
<dbReference type="RefSeq" id="WP_070368247.1">
    <property type="nucleotide sequence ID" value="NZ_JAZHVW010000005.1"/>
</dbReference>
<dbReference type="AlphaFoldDB" id="A0A1E7XB16"/>
<keyword evidence="1" id="KW-0472">Membrane</keyword>
<feature type="transmembrane region" description="Helical" evidence="1">
    <location>
        <begin position="6"/>
        <end position="24"/>
    </location>
</feature>
<keyword evidence="1" id="KW-0812">Transmembrane</keyword>
<sequence length="151" mass="17570">MKTFLYIMRVLVQTVIIGLLGYFFNTDAHWNFRPTLDGFNIWLTVSFFCQFYIMRSENVLTSYASLVTQGLKSLQQNDSDAYKSQHDLQRYLHGSQANRSSEIQRLQLRDDQFSFVANIGKRVFYALAGPAFTIFFIIKNTYFSASKKTVQ</sequence>
<accession>A0A1E7XB16</accession>
<gene>
    <name evidence="2" type="ORF">LASUN_19150</name>
</gene>
<evidence type="ECO:0000313" key="2">
    <source>
        <dbReference type="EMBL" id="OFA10306.1"/>
    </source>
</evidence>
<comment type="caution">
    <text evidence="2">The sequence shown here is derived from an EMBL/GenBank/DDBJ whole genome shotgun (WGS) entry which is preliminary data.</text>
</comment>
<evidence type="ECO:0000256" key="1">
    <source>
        <dbReference type="SAM" id="Phobius"/>
    </source>
</evidence>
<reference evidence="2 3" key="1">
    <citation type="submission" date="2016-09" db="EMBL/GenBank/DDBJ databases">
        <title>Genome Sequence of Lactobacillus sunkii Strain CG01.</title>
        <authorList>
            <person name="Poehlein A."/>
            <person name="Gabris C."/>
            <person name="Bengelsdorf F.R."/>
            <person name="Duerre P."/>
            <person name="Daniel R."/>
        </authorList>
    </citation>
    <scope>NUCLEOTIDE SEQUENCE [LARGE SCALE GENOMIC DNA]</scope>
    <source>
        <strain evidence="2 3">CG_D</strain>
    </source>
</reference>
<organism evidence="2 3">
    <name type="scientific">Lentilactobacillus sunkii</name>
    <dbReference type="NCBI Taxonomy" id="481719"/>
    <lineage>
        <taxon>Bacteria</taxon>
        <taxon>Bacillati</taxon>
        <taxon>Bacillota</taxon>
        <taxon>Bacilli</taxon>
        <taxon>Lactobacillales</taxon>
        <taxon>Lactobacillaceae</taxon>
        <taxon>Lentilactobacillus</taxon>
    </lineage>
</organism>
<protein>
    <submittedName>
        <fullName evidence="2">Uncharacterized protein</fullName>
    </submittedName>
</protein>
<proteinExistence type="predicted"/>
<keyword evidence="1" id="KW-1133">Transmembrane helix</keyword>
<name>A0A1E7XB16_9LACO</name>
<dbReference type="Proteomes" id="UP000177010">
    <property type="component" value="Unassembled WGS sequence"/>
</dbReference>